<name>A0A2G2XQN1_CAPBA</name>
<evidence type="ECO:0008006" key="3">
    <source>
        <dbReference type="Google" id="ProtNLM"/>
    </source>
</evidence>
<dbReference type="OrthoDB" id="1002091at2759"/>
<reference evidence="2" key="2">
    <citation type="journal article" date="2017" name="J. Anim. Genet.">
        <title>Multiple reference genome sequences of hot pepper reveal the massive evolution of plant disease resistance genes by retroduplication.</title>
        <authorList>
            <person name="Kim S."/>
            <person name="Park J."/>
            <person name="Yeom S.-I."/>
            <person name="Kim Y.-M."/>
            <person name="Seo E."/>
            <person name="Kim K.-T."/>
            <person name="Kim M.-S."/>
            <person name="Lee J.M."/>
            <person name="Cheong K."/>
            <person name="Shin H.-S."/>
            <person name="Kim S.-B."/>
            <person name="Han K."/>
            <person name="Lee J."/>
            <person name="Park M."/>
            <person name="Lee H.-A."/>
            <person name="Lee H.-Y."/>
            <person name="Lee Y."/>
            <person name="Oh S."/>
            <person name="Lee J.H."/>
            <person name="Choi E."/>
            <person name="Choi E."/>
            <person name="Lee S.E."/>
            <person name="Jeon J."/>
            <person name="Kim H."/>
            <person name="Choi G."/>
            <person name="Song H."/>
            <person name="Lee J."/>
            <person name="Lee S.-C."/>
            <person name="Kwon J.-K."/>
            <person name="Lee H.-Y."/>
            <person name="Koo N."/>
            <person name="Hong Y."/>
            <person name="Kim R.W."/>
            <person name="Kang W.-H."/>
            <person name="Huh J.H."/>
            <person name="Kang B.-C."/>
            <person name="Yang T.-J."/>
            <person name="Lee Y.-H."/>
            <person name="Bennetzen J.L."/>
            <person name="Choi D."/>
        </authorList>
    </citation>
    <scope>NUCLEOTIDE SEQUENCE [LARGE SCALE GENOMIC DNA]</scope>
    <source>
        <strain evidence="2">cv. PBC81</strain>
    </source>
</reference>
<dbReference type="EMBL" id="MLFT02000001">
    <property type="protein sequence ID" value="PHT59806.1"/>
    <property type="molecule type" value="Genomic_DNA"/>
</dbReference>
<accession>A0A2G2XQN1</accession>
<sequence>MELILDEKSLTNMKKKSTQSFREYAIRWHEQAARVKPLIKESKMVEVFIQALDETYYQHLLFALGKPFSEALKIGEIKEDGIKTSRIVSFAILKTTTQVIQKGPGNARGKKNEKEVATIVAGQWAHPRRPRRHYPQA</sequence>
<protein>
    <recommendedName>
        <fullName evidence="3">Retrotransposon gag domain-containing protein</fullName>
    </recommendedName>
</protein>
<proteinExistence type="predicted"/>
<reference evidence="1 2" key="1">
    <citation type="journal article" date="2017" name="Genome Biol.">
        <title>New reference genome sequences of hot pepper reveal the massive evolution of plant disease-resistance genes by retroduplication.</title>
        <authorList>
            <person name="Kim S."/>
            <person name="Park J."/>
            <person name="Yeom S.I."/>
            <person name="Kim Y.M."/>
            <person name="Seo E."/>
            <person name="Kim K.T."/>
            <person name="Kim M.S."/>
            <person name="Lee J.M."/>
            <person name="Cheong K."/>
            <person name="Shin H.S."/>
            <person name="Kim S.B."/>
            <person name="Han K."/>
            <person name="Lee J."/>
            <person name="Park M."/>
            <person name="Lee H.A."/>
            <person name="Lee H.Y."/>
            <person name="Lee Y."/>
            <person name="Oh S."/>
            <person name="Lee J.H."/>
            <person name="Choi E."/>
            <person name="Choi E."/>
            <person name="Lee S.E."/>
            <person name="Jeon J."/>
            <person name="Kim H."/>
            <person name="Choi G."/>
            <person name="Song H."/>
            <person name="Lee J."/>
            <person name="Lee S.C."/>
            <person name="Kwon J.K."/>
            <person name="Lee H.Y."/>
            <person name="Koo N."/>
            <person name="Hong Y."/>
            <person name="Kim R.W."/>
            <person name="Kang W.H."/>
            <person name="Huh J.H."/>
            <person name="Kang B.C."/>
            <person name="Yang T.J."/>
            <person name="Lee Y.H."/>
            <person name="Bennetzen J.L."/>
            <person name="Choi D."/>
        </authorList>
    </citation>
    <scope>NUCLEOTIDE SEQUENCE [LARGE SCALE GENOMIC DNA]</scope>
    <source>
        <strain evidence="2">cv. PBC81</strain>
    </source>
</reference>
<dbReference type="PANTHER" id="PTHR32108">
    <property type="entry name" value="DNA-DIRECTED RNA POLYMERASE SUBUNIT ALPHA"/>
    <property type="match status" value="1"/>
</dbReference>
<evidence type="ECO:0000313" key="2">
    <source>
        <dbReference type="Proteomes" id="UP000224567"/>
    </source>
</evidence>
<dbReference type="STRING" id="33114.A0A2G2XQN1"/>
<gene>
    <name evidence="1" type="ORF">CQW23_02169</name>
</gene>
<dbReference type="Proteomes" id="UP000224567">
    <property type="component" value="Unassembled WGS sequence"/>
</dbReference>
<organism evidence="1 2">
    <name type="scientific">Capsicum baccatum</name>
    <name type="common">Peruvian pepper</name>
    <dbReference type="NCBI Taxonomy" id="33114"/>
    <lineage>
        <taxon>Eukaryota</taxon>
        <taxon>Viridiplantae</taxon>
        <taxon>Streptophyta</taxon>
        <taxon>Embryophyta</taxon>
        <taxon>Tracheophyta</taxon>
        <taxon>Spermatophyta</taxon>
        <taxon>Magnoliopsida</taxon>
        <taxon>eudicotyledons</taxon>
        <taxon>Gunneridae</taxon>
        <taxon>Pentapetalae</taxon>
        <taxon>asterids</taxon>
        <taxon>lamiids</taxon>
        <taxon>Solanales</taxon>
        <taxon>Solanaceae</taxon>
        <taxon>Solanoideae</taxon>
        <taxon>Capsiceae</taxon>
        <taxon>Capsicum</taxon>
    </lineage>
</organism>
<keyword evidence="2" id="KW-1185">Reference proteome</keyword>
<dbReference type="AlphaFoldDB" id="A0A2G2XQN1"/>
<dbReference type="PANTHER" id="PTHR32108:SF9">
    <property type="entry name" value="REVERSE TRANSCRIPTASE RNASE H-LIKE DOMAIN-CONTAINING PROTEIN"/>
    <property type="match status" value="1"/>
</dbReference>
<comment type="caution">
    <text evidence="1">The sequence shown here is derived from an EMBL/GenBank/DDBJ whole genome shotgun (WGS) entry which is preliminary data.</text>
</comment>
<evidence type="ECO:0000313" key="1">
    <source>
        <dbReference type="EMBL" id="PHT59806.1"/>
    </source>
</evidence>